<dbReference type="SUPFAM" id="SSF50965">
    <property type="entry name" value="Galactose oxidase, central domain"/>
    <property type="match status" value="1"/>
</dbReference>
<evidence type="ECO:0000313" key="6">
    <source>
        <dbReference type="Proteomes" id="UP000636479"/>
    </source>
</evidence>
<dbReference type="Pfam" id="PF09118">
    <property type="entry name" value="GO-like_E_set"/>
    <property type="match status" value="1"/>
</dbReference>
<dbReference type="Pfam" id="PF07250">
    <property type="entry name" value="Glyoxal_oxid_N"/>
    <property type="match status" value="1"/>
</dbReference>
<reference evidence="5" key="1">
    <citation type="submission" date="2020-05" db="EMBL/GenBank/DDBJ databases">
        <title>Mycena genomes resolve the evolution of fungal bioluminescence.</title>
        <authorList>
            <person name="Tsai I.J."/>
        </authorList>
    </citation>
    <scope>NUCLEOTIDE SEQUENCE</scope>
    <source>
        <strain evidence="5">171206Taipei</strain>
    </source>
</reference>
<feature type="signal peptide" evidence="2">
    <location>
        <begin position="1"/>
        <end position="22"/>
    </location>
</feature>
<dbReference type="PANTHER" id="PTHR32208">
    <property type="entry name" value="SECRETED PROTEIN-RELATED"/>
    <property type="match status" value="1"/>
</dbReference>
<proteinExistence type="predicted"/>
<dbReference type="InterPro" id="IPR009880">
    <property type="entry name" value="Glyoxal_oxidase_N"/>
</dbReference>
<feature type="chain" id="PRO_5034789365" description="Glyoxal oxidase" evidence="2">
    <location>
        <begin position="23"/>
        <end position="581"/>
    </location>
</feature>
<dbReference type="InterPro" id="IPR037293">
    <property type="entry name" value="Gal_Oxidase_central_sf"/>
</dbReference>
<evidence type="ECO:0000259" key="3">
    <source>
        <dbReference type="Pfam" id="PF07250"/>
    </source>
</evidence>
<evidence type="ECO:0000256" key="1">
    <source>
        <dbReference type="ARBA" id="ARBA00022729"/>
    </source>
</evidence>
<sequence length="581" mass="62900">MPRPISASVFISLLAGFSRVAATSGWHFVQNGTTGLLALEATIVSPTLALLYDLSATRTPLLMGNESAWGALYDLTTNVVTPIQVNSDTFCASGATLSNGSTVSVGGNWIPTLSQGVNGYQGLRIFEPCTSPSGVGCTLYDDPSTLHLTAARWYPSAIRIYDGSLFIAGGSLNFSLFYNEFPENSYEFFPPRDGGVVRPSPFLVRAGKTNMFPRIFSLTDGTIFMVAGNQSIIYNVDTKKETRLPDIPNGVKVSNPFDGSAQLLPLSPPNYIPEVLVCGGSDTDERIAPPELSSQTPASDQCSRIELSPAGIKRGWIVERMPERRILPEMLILPTGQIIIVNGAQTGYSAFSSFLSWIKDPVGNSNADHPNFTPTLYDPLAPVGKRMIKKGLPTTNIARMYHSTATVTPSGQVSCFGHDTAISNCANRNILIAGSNPQVEVNTTVPYPTEFRVEYLNPPYMYLERPVLSRVPAKVAFDAHFTLQVTLPKKAGIFPTIKVALMDLGFSSHAFHSSNRLVYLEATLDRDHKTLHITSPPNNRVYPPGPGYLYVVVADEYVSVGAQIMIGSGASPPVPDQGRRL</sequence>
<accession>A0A8H6W9U9</accession>
<evidence type="ECO:0000256" key="2">
    <source>
        <dbReference type="SAM" id="SignalP"/>
    </source>
</evidence>
<evidence type="ECO:0000259" key="4">
    <source>
        <dbReference type="Pfam" id="PF09118"/>
    </source>
</evidence>
<dbReference type="InterPro" id="IPR015202">
    <property type="entry name" value="GO-like_E_set"/>
</dbReference>
<dbReference type="AlphaFoldDB" id="A0A8H6W9U9"/>
<comment type="caution">
    <text evidence="5">The sequence shown here is derived from an EMBL/GenBank/DDBJ whole genome shotgun (WGS) entry which is preliminary data.</text>
</comment>
<keyword evidence="6" id="KW-1185">Reference proteome</keyword>
<feature type="domain" description="Galactose oxidase-like Early set" evidence="4">
    <location>
        <begin position="465"/>
        <end position="566"/>
    </location>
</feature>
<dbReference type="SUPFAM" id="SSF81296">
    <property type="entry name" value="E set domains"/>
    <property type="match status" value="1"/>
</dbReference>
<feature type="domain" description="Glyoxal oxidase N-terminal" evidence="3">
    <location>
        <begin position="68"/>
        <end position="460"/>
    </location>
</feature>
<name>A0A8H6W9U9_9AGAR</name>
<gene>
    <name evidence="5" type="ORF">MIND_00381500</name>
</gene>
<evidence type="ECO:0000313" key="5">
    <source>
        <dbReference type="EMBL" id="KAF7310082.1"/>
    </source>
</evidence>
<dbReference type="Gene3D" id="2.130.10.80">
    <property type="entry name" value="Galactose oxidase/kelch, beta-propeller"/>
    <property type="match status" value="1"/>
</dbReference>
<dbReference type="InterPro" id="IPR011043">
    <property type="entry name" value="Gal_Oxase/kelch_b-propeller"/>
</dbReference>
<keyword evidence="1 2" id="KW-0732">Signal</keyword>
<dbReference type="CDD" id="cd02851">
    <property type="entry name" value="E_set_GO_C"/>
    <property type="match status" value="1"/>
</dbReference>
<evidence type="ECO:0008006" key="7">
    <source>
        <dbReference type="Google" id="ProtNLM"/>
    </source>
</evidence>
<dbReference type="InterPro" id="IPR013783">
    <property type="entry name" value="Ig-like_fold"/>
</dbReference>
<dbReference type="GeneID" id="59343163"/>
<dbReference type="Gene3D" id="2.60.40.10">
    <property type="entry name" value="Immunoglobulins"/>
    <property type="match status" value="1"/>
</dbReference>
<protein>
    <recommendedName>
        <fullName evidence="7">Glyoxal oxidase</fullName>
    </recommendedName>
</protein>
<dbReference type="EMBL" id="JACAZF010000003">
    <property type="protein sequence ID" value="KAF7310082.1"/>
    <property type="molecule type" value="Genomic_DNA"/>
</dbReference>
<dbReference type="InterPro" id="IPR014756">
    <property type="entry name" value="Ig_E-set"/>
</dbReference>
<dbReference type="Proteomes" id="UP000636479">
    <property type="component" value="Unassembled WGS sequence"/>
</dbReference>
<organism evidence="5 6">
    <name type="scientific">Mycena indigotica</name>
    <dbReference type="NCBI Taxonomy" id="2126181"/>
    <lineage>
        <taxon>Eukaryota</taxon>
        <taxon>Fungi</taxon>
        <taxon>Dikarya</taxon>
        <taxon>Basidiomycota</taxon>
        <taxon>Agaricomycotina</taxon>
        <taxon>Agaricomycetes</taxon>
        <taxon>Agaricomycetidae</taxon>
        <taxon>Agaricales</taxon>
        <taxon>Marasmiineae</taxon>
        <taxon>Mycenaceae</taxon>
        <taxon>Mycena</taxon>
    </lineage>
</organism>
<dbReference type="OrthoDB" id="2019572at2759"/>
<dbReference type="PANTHER" id="PTHR32208:SF96">
    <property type="entry name" value="GLYOXAL OXIDASE"/>
    <property type="match status" value="1"/>
</dbReference>
<dbReference type="RefSeq" id="XP_037223532.1">
    <property type="nucleotide sequence ID" value="XM_037360647.1"/>
</dbReference>